<evidence type="ECO:0000256" key="6">
    <source>
        <dbReference type="ARBA" id="ARBA00022723"/>
    </source>
</evidence>
<dbReference type="InterPro" id="IPR012340">
    <property type="entry name" value="NA-bd_OB-fold"/>
</dbReference>
<dbReference type="FunFam" id="2.40.50.140:FF:000012">
    <property type="entry name" value="DNA ligase"/>
    <property type="match status" value="1"/>
</dbReference>
<dbReference type="SMART" id="SM00532">
    <property type="entry name" value="LIGANc"/>
    <property type="match status" value="1"/>
</dbReference>
<dbReference type="InterPro" id="IPR013839">
    <property type="entry name" value="DNAligase_adenylation"/>
</dbReference>
<dbReference type="EC" id="6.5.1.2" evidence="2 15"/>
<comment type="caution">
    <text evidence="15">Lacks conserved residue(s) required for the propagation of feature annotation.</text>
</comment>
<keyword evidence="10 15" id="KW-0520">NAD</keyword>
<keyword evidence="8 15" id="KW-0862">Zinc</keyword>
<gene>
    <name evidence="15" type="primary">ligA</name>
    <name evidence="17" type="ORF">SAMN05421779_10773</name>
</gene>
<dbReference type="PIRSF" id="PIRSF001604">
    <property type="entry name" value="LigA"/>
    <property type="match status" value="1"/>
</dbReference>
<comment type="similarity">
    <text evidence="14 15">Belongs to the NAD-dependent DNA ligase family. LigA subfamily.</text>
</comment>
<keyword evidence="11 15" id="KW-0234">DNA repair</keyword>
<evidence type="ECO:0000256" key="7">
    <source>
        <dbReference type="ARBA" id="ARBA00022763"/>
    </source>
</evidence>
<dbReference type="GO" id="GO:0003911">
    <property type="term" value="F:DNA ligase (NAD+) activity"/>
    <property type="evidence" value="ECO:0007669"/>
    <property type="project" value="UniProtKB-UniRule"/>
</dbReference>
<dbReference type="EMBL" id="FTOA01000007">
    <property type="protein sequence ID" value="SIT11561.1"/>
    <property type="molecule type" value="Genomic_DNA"/>
</dbReference>
<evidence type="ECO:0000256" key="2">
    <source>
        <dbReference type="ARBA" id="ARBA00012722"/>
    </source>
</evidence>
<evidence type="ECO:0000256" key="10">
    <source>
        <dbReference type="ARBA" id="ARBA00023027"/>
    </source>
</evidence>
<evidence type="ECO:0000256" key="3">
    <source>
        <dbReference type="ARBA" id="ARBA00013308"/>
    </source>
</evidence>
<feature type="binding site" evidence="15">
    <location>
        <begin position="88"/>
        <end position="89"/>
    </location>
    <ligand>
        <name>NAD(+)</name>
        <dbReference type="ChEBI" id="CHEBI:57540"/>
    </ligand>
</feature>
<dbReference type="InterPro" id="IPR036420">
    <property type="entry name" value="BRCT_dom_sf"/>
</dbReference>
<keyword evidence="4 15" id="KW-0436">Ligase</keyword>
<dbReference type="SUPFAM" id="SSF50249">
    <property type="entry name" value="Nucleic acid-binding proteins"/>
    <property type="match status" value="1"/>
</dbReference>
<dbReference type="GO" id="GO:0006260">
    <property type="term" value="P:DNA replication"/>
    <property type="evidence" value="ECO:0007669"/>
    <property type="project" value="UniProtKB-KW"/>
</dbReference>
<dbReference type="NCBIfam" id="NF005932">
    <property type="entry name" value="PRK07956.1"/>
    <property type="match status" value="1"/>
</dbReference>
<evidence type="ECO:0000256" key="5">
    <source>
        <dbReference type="ARBA" id="ARBA00022705"/>
    </source>
</evidence>
<dbReference type="Pfam" id="PF12826">
    <property type="entry name" value="HHH_2"/>
    <property type="match status" value="1"/>
</dbReference>
<evidence type="ECO:0000256" key="1">
    <source>
        <dbReference type="ARBA" id="ARBA00004067"/>
    </source>
</evidence>
<dbReference type="PANTHER" id="PTHR23389:SF9">
    <property type="entry name" value="DNA LIGASE"/>
    <property type="match status" value="1"/>
</dbReference>
<feature type="binding site" evidence="15">
    <location>
        <position position="182"/>
    </location>
    <ligand>
        <name>NAD(+)</name>
        <dbReference type="ChEBI" id="CHEBI:57540"/>
    </ligand>
</feature>
<feature type="binding site" evidence="15">
    <location>
        <begin position="39"/>
        <end position="43"/>
    </location>
    <ligand>
        <name>NAD(+)</name>
        <dbReference type="ChEBI" id="CHEBI:57540"/>
    </ligand>
</feature>
<feature type="active site" description="N6-AMP-lysine intermediate" evidence="15">
    <location>
        <position position="124"/>
    </location>
</feature>
<keyword evidence="7 15" id="KW-0227">DNA damage</keyword>
<keyword evidence="9 15" id="KW-0460">Magnesium</keyword>
<sequence>MSDLFPTREAAAAEMQALAEQMAQADTAYHGNDAPLIDDADYDALKRRYMRLYAQFPEAAPASGPHNRVGAAPAAGFGKVQHRVPMLSLDNAFDDSDVEDFVGRIRRFLKLTDDEPVEIVAEPKIDGLSFSARFENGVFVQAATRGDGQEGEDITANLRTIAAFPQTLSGTTVPAVLEVRGEVYMARADFLALNARHQQTGGKLFANPRNAAAGSLRQLNPEITRHRPLSLFCYAWGELDGWEPEQHWQYLEQLRAWGFPTNPDVRLCHSAAGMIAAYRALGERRAELPYDIDGMVYKVNRVDWQKRLGFIARAPRWAIAHKYPAEQAQTRLEHIEVQVGRTGVLTPVAHLQPVTVGGVVVSRATLHNEDEIRRLDVRIGDTVIVQRAGDVIPQVVEVVLDLRPQSPEPEPFAFPHRCPVCDSEAVRPEGEVAWRCSGGLTCEAQAKERLKHFVSRNAFDIEGLGDKAVEEFWADGRVHRPSDIFLLPGDSRTEFLLKPLSRKDGWGKTSEQKLYRAIEGRRTIALERFLFALGIPQIGQATARLLAQHYERFDALQSAVLAATAEDGSPNPDSTSYQDLINVETIGPAVVQELVAFFHQPHNREELDRLLAVLTIEPFLRRDTSGSLIAGKTVVFTGTLQRMSRSEAKSRAQDLGAKVAGSVSAKTDLVVAGPGAGSKLKQATELGVTVMDEDAFFDWIDGTGPGPDGLS</sequence>
<comment type="function">
    <text evidence="1 15">DNA ligase that catalyzes the formation of phosphodiester linkages between 5'-phosphoryl and 3'-hydroxyl groups in double-stranded DNA using NAD as a coenzyme and as the energy source for the reaction. It is essential for DNA replication and repair of damaged DNA.</text>
</comment>
<dbReference type="Gene3D" id="2.40.50.140">
    <property type="entry name" value="Nucleic acid-binding proteins"/>
    <property type="match status" value="1"/>
</dbReference>
<dbReference type="OrthoDB" id="9759736at2"/>
<evidence type="ECO:0000259" key="16">
    <source>
        <dbReference type="PROSITE" id="PS50172"/>
    </source>
</evidence>
<dbReference type="Gene3D" id="3.30.470.30">
    <property type="entry name" value="DNA ligase/mRNA capping enzyme"/>
    <property type="match status" value="1"/>
</dbReference>
<keyword evidence="5 15" id="KW-0235">DNA replication</keyword>
<dbReference type="InterPro" id="IPR010994">
    <property type="entry name" value="RuvA_2-like"/>
</dbReference>
<dbReference type="InterPro" id="IPR004150">
    <property type="entry name" value="NAD_DNA_ligase_OB"/>
</dbReference>
<feature type="binding site" evidence="15">
    <location>
        <position position="122"/>
    </location>
    <ligand>
        <name>NAD(+)</name>
        <dbReference type="ChEBI" id="CHEBI:57540"/>
    </ligand>
</feature>
<evidence type="ECO:0000256" key="4">
    <source>
        <dbReference type="ARBA" id="ARBA00022598"/>
    </source>
</evidence>
<feature type="binding site" evidence="15">
    <location>
        <position position="322"/>
    </location>
    <ligand>
        <name>NAD(+)</name>
        <dbReference type="ChEBI" id="CHEBI:57540"/>
    </ligand>
</feature>
<feature type="binding site" evidence="15">
    <location>
        <position position="298"/>
    </location>
    <ligand>
        <name>NAD(+)</name>
        <dbReference type="ChEBI" id="CHEBI:57540"/>
    </ligand>
</feature>
<feature type="binding site" evidence="15">
    <location>
        <position position="442"/>
    </location>
    <ligand>
        <name>Zn(2+)</name>
        <dbReference type="ChEBI" id="CHEBI:29105"/>
    </ligand>
</feature>
<comment type="catalytic activity">
    <reaction evidence="13 15">
        <text>NAD(+) + (deoxyribonucleotide)n-3'-hydroxyl + 5'-phospho-(deoxyribonucleotide)m = (deoxyribonucleotide)n+m + AMP + beta-nicotinamide D-nucleotide.</text>
        <dbReference type="EC" id="6.5.1.2"/>
    </reaction>
</comment>
<dbReference type="STRING" id="80876.SAMN05421779_10773"/>
<dbReference type="Proteomes" id="UP000185678">
    <property type="component" value="Unassembled WGS sequence"/>
</dbReference>
<dbReference type="InterPro" id="IPR001679">
    <property type="entry name" value="DNA_ligase"/>
</dbReference>
<evidence type="ECO:0000256" key="12">
    <source>
        <dbReference type="ARBA" id="ARBA00023211"/>
    </source>
</evidence>
<evidence type="ECO:0000256" key="8">
    <source>
        <dbReference type="ARBA" id="ARBA00022833"/>
    </source>
</evidence>
<evidence type="ECO:0000256" key="15">
    <source>
        <dbReference type="HAMAP-Rule" id="MF_01588"/>
    </source>
</evidence>
<dbReference type="GO" id="GO:0006281">
    <property type="term" value="P:DNA repair"/>
    <property type="evidence" value="ECO:0007669"/>
    <property type="project" value="UniProtKB-KW"/>
</dbReference>
<evidence type="ECO:0000256" key="14">
    <source>
        <dbReference type="ARBA" id="ARBA00060881"/>
    </source>
</evidence>
<dbReference type="SUPFAM" id="SSF47781">
    <property type="entry name" value="RuvA domain 2-like"/>
    <property type="match status" value="1"/>
</dbReference>
<evidence type="ECO:0000313" key="17">
    <source>
        <dbReference type="EMBL" id="SIT11561.1"/>
    </source>
</evidence>
<dbReference type="Pfam" id="PF01653">
    <property type="entry name" value="DNA_ligase_aden"/>
    <property type="match status" value="1"/>
</dbReference>
<feature type="domain" description="BRCT" evidence="16">
    <location>
        <begin position="624"/>
        <end position="700"/>
    </location>
</feature>
<dbReference type="PANTHER" id="PTHR23389">
    <property type="entry name" value="CHROMOSOME TRANSMISSION FIDELITY FACTOR 18"/>
    <property type="match status" value="1"/>
</dbReference>
<accession>A0A1N7PLU9</accession>
<dbReference type="SUPFAM" id="SSF56091">
    <property type="entry name" value="DNA ligase/mRNA capping enzyme, catalytic domain"/>
    <property type="match status" value="1"/>
</dbReference>
<evidence type="ECO:0000256" key="11">
    <source>
        <dbReference type="ARBA" id="ARBA00023204"/>
    </source>
</evidence>
<feature type="binding site" evidence="15">
    <location>
        <position position="418"/>
    </location>
    <ligand>
        <name>Zn(2+)</name>
        <dbReference type="ChEBI" id="CHEBI:29105"/>
    </ligand>
</feature>
<dbReference type="InterPro" id="IPR004149">
    <property type="entry name" value="Znf_DNAligase_C4"/>
</dbReference>
<dbReference type="PROSITE" id="PS01056">
    <property type="entry name" value="DNA_LIGASE_N2"/>
    <property type="match status" value="1"/>
</dbReference>
<dbReference type="InterPro" id="IPR041663">
    <property type="entry name" value="DisA/LigA_HHH"/>
</dbReference>
<dbReference type="AlphaFoldDB" id="A0A1N7PLU9"/>
<reference evidence="17 18" key="1">
    <citation type="submission" date="2017-01" db="EMBL/GenBank/DDBJ databases">
        <authorList>
            <person name="Mah S.A."/>
            <person name="Swanson W.J."/>
            <person name="Moy G.W."/>
            <person name="Vacquier V.D."/>
        </authorList>
    </citation>
    <scope>NUCLEOTIDE SEQUENCE [LARGE SCALE GENOMIC DNA]</scope>
    <source>
        <strain evidence="17 18">DSM 11589</strain>
    </source>
</reference>
<dbReference type="Pfam" id="PF03120">
    <property type="entry name" value="OB_DNA_ligase"/>
    <property type="match status" value="1"/>
</dbReference>
<evidence type="ECO:0000256" key="13">
    <source>
        <dbReference type="ARBA" id="ARBA00034005"/>
    </source>
</evidence>
<dbReference type="SUPFAM" id="SSF52113">
    <property type="entry name" value="BRCT domain"/>
    <property type="match status" value="1"/>
</dbReference>
<keyword evidence="18" id="KW-1185">Reference proteome</keyword>
<organism evidence="17 18">
    <name type="scientific">Insolitispirillum peregrinum</name>
    <dbReference type="NCBI Taxonomy" id="80876"/>
    <lineage>
        <taxon>Bacteria</taxon>
        <taxon>Pseudomonadati</taxon>
        <taxon>Pseudomonadota</taxon>
        <taxon>Alphaproteobacteria</taxon>
        <taxon>Rhodospirillales</taxon>
        <taxon>Novispirillaceae</taxon>
        <taxon>Insolitispirillum</taxon>
    </lineage>
</organism>
<dbReference type="FunFam" id="3.30.470.30:FF:000001">
    <property type="entry name" value="DNA ligase"/>
    <property type="match status" value="1"/>
</dbReference>
<protein>
    <recommendedName>
        <fullName evidence="3 15">DNA ligase</fullName>
        <ecNumber evidence="2 15">6.5.1.2</ecNumber>
    </recommendedName>
    <alternativeName>
        <fullName evidence="15">Polydeoxyribonucleotide synthase [NAD(+)]</fullName>
    </alternativeName>
</protein>
<comment type="cofactor">
    <cofactor evidence="15">
        <name>Mg(2+)</name>
        <dbReference type="ChEBI" id="CHEBI:18420"/>
    </cofactor>
    <cofactor evidence="15">
        <name>Mn(2+)</name>
        <dbReference type="ChEBI" id="CHEBI:29035"/>
    </cofactor>
</comment>
<evidence type="ECO:0000313" key="18">
    <source>
        <dbReference type="Proteomes" id="UP000185678"/>
    </source>
</evidence>
<dbReference type="RefSeq" id="WP_076401680.1">
    <property type="nucleotide sequence ID" value="NZ_FTOA01000007.1"/>
</dbReference>
<dbReference type="CDD" id="cd00114">
    <property type="entry name" value="LIGANc"/>
    <property type="match status" value="1"/>
</dbReference>
<dbReference type="HAMAP" id="MF_01588">
    <property type="entry name" value="DNA_ligase_A"/>
    <property type="match status" value="1"/>
</dbReference>
<dbReference type="GO" id="GO:0046872">
    <property type="term" value="F:metal ion binding"/>
    <property type="evidence" value="ECO:0007669"/>
    <property type="project" value="UniProtKB-KW"/>
</dbReference>
<feature type="binding site" evidence="15">
    <location>
        <position position="421"/>
    </location>
    <ligand>
        <name>Zn(2+)</name>
        <dbReference type="ChEBI" id="CHEBI:29105"/>
    </ligand>
</feature>
<dbReference type="InterPro" id="IPR013840">
    <property type="entry name" value="DNAligase_N"/>
</dbReference>
<proteinExistence type="inferred from homology"/>
<dbReference type="InterPro" id="IPR001357">
    <property type="entry name" value="BRCT_dom"/>
</dbReference>
<feature type="binding site" evidence="15">
    <location>
        <position position="145"/>
    </location>
    <ligand>
        <name>NAD(+)</name>
        <dbReference type="ChEBI" id="CHEBI:57540"/>
    </ligand>
</feature>
<keyword evidence="12 15" id="KW-0464">Manganese</keyword>
<dbReference type="Gene3D" id="1.10.287.610">
    <property type="entry name" value="Helix hairpin bin"/>
    <property type="match status" value="1"/>
</dbReference>
<evidence type="ECO:0000256" key="9">
    <source>
        <dbReference type="ARBA" id="ARBA00022842"/>
    </source>
</evidence>
<dbReference type="Pfam" id="PF00533">
    <property type="entry name" value="BRCT"/>
    <property type="match status" value="1"/>
</dbReference>
<dbReference type="CDD" id="cd17748">
    <property type="entry name" value="BRCT_DNA_ligase_like"/>
    <property type="match status" value="1"/>
</dbReference>
<dbReference type="Gene3D" id="1.10.150.20">
    <property type="entry name" value="5' to 3' exonuclease, C-terminal subdomain"/>
    <property type="match status" value="2"/>
</dbReference>
<dbReference type="SMART" id="SM00292">
    <property type="entry name" value="BRCT"/>
    <property type="match status" value="1"/>
</dbReference>
<dbReference type="InterPro" id="IPR033136">
    <property type="entry name" value="DNA_ligase_CS"/>
</dbReference>
<keyword evidence="6 15" id="KW-0479">Metal-binding</keyword>
<dbReference type="NCBIfam" id="TIGR00575">
    <property type="entry name" value="dnlj"/>
    <property type="match status" value="1"/>
</dbReference>
<dbReference type="Gene3D" id="3.40.50.10190">
    <property type="entry name" value="BRCT domain"/>
    <property type="match status" value="1"/>
</dbReference>
<dbReference type="PROSITE" id="PS50172">
    <property type="entry name" value="BRCT"/>
    <property type="match status" value="1"/>
</dbReference>
<dbReference type="GO" id="GO:0005829">
    <property type="term" value="C:cytosol"/>
    <property type="evidence" value="ECO:0007669"/>
    <property type="project" value="TreeGrafter"/>
</dbReference>
<dbReference type="Gene3D" id="6.20.10.30">
    <property type="match status" value="1"/>
</dbReference>
<dbReference type="Pfam" id="PF03119">
    <property type="entry name" value="DNA_ligase_ZBD"/>
    <property type="match status" value="1"/>
</dbReference>
<name>A0A1N7PLU9_9PROT</name>